<protein>
    <submittedName>
        <fullName evidence="4">Amidase</fullName>
    </submittedName>
</protein>
<reference evidence="4" key="1">
    <citation type="submission" date="2023-06" db="EMBL/GenBank/DDBJ databases">
        <title>Draft genome sequence of Nocardioides sp. SOB77.</title>
        <authorList>
            <person name="Zhang G."/>
        </authorList>
    </citation>
    <scope>NUCLEOTIDE SEQUENCE</scope>
    <source>
        <strain evidence="4">SOB77</strain>
    </source>
</reference>
<feature type="region of interest" description="Disordered" evidence="2">
    <location>
        <begin position="135"/>
        <end position="156"/>
    </location>
</feature>
<dbReference type="InterPro" id="IPR036928">
    <property type="entry name" value="AS_sf"/>
</dbReference>
<dbReference type="InterPro" id="IPR020556">
    <property type="entry name" value="Amidase_CS"/>
</dbReference>
<comment type="similarity">
    <text evidence="1">Belongs to the amidase family.</text>
</comment>
<keyword evidence="5" id="KW-1185">Reference proteome</keyword>
<name>A0ABT8FC38_9ACTN</name>
<dbReference type="Gene3D" id="3.90.1300.10">
    <property type="entry name" value="Amidase signature (AS) domain"/>
    <property type="match status" value="1"/>
</dbReference>
<sequence length="473" mass="48782">MSEHPLDRLDATGLAAAVRAGEVGVREVVEESIARIEARNPAVNAVVHARVDAALAEVDAGLPDGPLRGVPVLVKDLYADVAGLPSTRGSRLFADHVASADSELVRRYKRAGAVVLGTTNVPELGYNASTEGQLFGPCRNPRDPGRSSGGSSGGSAVAVATGMVPVATASDGGGSIRIPASMNGLVGLKPGRGRVSPAPYPSTLAGPVSVHHALTTTVRDSALLLDVTHGSLPGDAFGAPTPEAPFVELAGRDPGRLRIGMALAPGDGEPASREVVAVLRRAADLLADLGHEVTETTLDYRLEESQGGGAVLMGAGLVAGVDARLAELGRELREDDLEPFTRLLLDHYRATLTGADVARALETAQRVGWRLGSQLRTHDVLLTPTLADPVPPLGLLDTTRPESIWEHAGRVSAFTSVFNLTGQPAVSLPLGTDATGLPIGVQLAADLGGEGLLLALATQVERAAPWARRAPGC</sequence>
<gene>
    <name evidence="4" type="ORF">QWY28_04295</name>
</gene>
<feature type="domain" description="Amidase" evidence="3">
    <location>
        <begin position="27"/>
        <end position="454"/>
    </location>
</feature>
<dbReference type="PROSITE" id="PS00571">
    <property type="entry name" value="AMIDASES"/>
    <property type="match status" value="1"/>
</dbReference>
<evidence type="ECO:0000256" key="1">
    <source>
        <dbReference type="ARBA" id="ARBA00009199"/>
    </source>
</evidence>
<dbReference type="InterPro" id="IPR000120">
    <property type="entry name" value="Amidase"/>
</dbReference>
<dbReference type="EMBL" id="JAUHJQ010000001">
    <property type="protein sequence ID" value="MDN4172154.1"/>
    <property type="molecule type" value="Genomic_DNA"/>
</dbReference>
<dbReference type="RefSeq" id="WP_300951068.1">
    <property type="nucleotide sequence ID" value="NZ_JAUHJQ010000001.1"/>
</dbReference>
<dbReference type="Pfam" id="PF01425">
    <property type="entry name" value="Amidase"/>
    <property type="match status" value="1"/>
</dbReference>
<comment type="caution">
    <text evidence="4">The sequence shown here is derived from an EMBL/GenBank/DDBJ whole genome shotgun (WGS) entry which is preliminary data.</text>
</comment>
<dbReference type="PANTHER" id="PTHR11895:SF7">
    <property type="entry name" value="GLUTAMYL-TRNA(GLN) AMIDOTRANSFERASE SUBUNIT A, MITOCHONDRIAL"/>
    <property type="match status" value="1"/>
</dbReference>
<dbReference type="Proteomes" id="UP001168620">
    <property type="component" value="Unassembled WGS sequence"/>
</dbReference>
<accession>A0ABT8FC38</accession>
<dbReference type="SUPFAM" id="SSF75304">
    <property type="entry name" value="Amidase signature (AS) enzymes"/>
    <property type="match status" value="1"/>
</dbReference>
<proteinExistence type="inferred from homology"/>
<organism evidence="4 5">
    <name type="scientific">Nocardioides oceani</name>
    <dbReference type="NCBI Taxonomy" id="3058369"/>
    <lineage>
        <taxon>Bacteria</taxon>
        <taxon>Bacillati</taxon>
        <taxon>Actinomycetota</taxon>
        <taxon>Actinomycetes</taxon>
        <taxon>Propionibacteriales</taxon>
        <taxon>Nocardioidaceae</taxon>
        <taxon>Nocardioides</taxon>
    </lineage>
</organism>
<evidence type="ECO:0000313" key="4">
    <source>
        <dbReference type="EMBL" id="MDN4172154.1"/>
    </source>
</evidence>
<dbReference type="PANTHER" id="PTHR11895">
    <property type="entry name" value="TRANSAMIDASE"/>
    <property type="match status" value="1"/>
</dbReference>
<evidence type="ECO:0000259" key="3">
    <source>
        <dbReference type="Pfam" id="PF01425"/>
    </source>
</evidence>
<evidence type="ECO:0000313" key="5">
    <source>
        <dbReference type="Proteomes" id="UP001168620"/>
    </source>
</evidence>
<evidence type="ECO:0000256" key="2">
    <source>
        <dbReference type="SAM" id="MobiDB-lite"/>
    </source>
</evidence>
<dbReference type="InterPro" id="IPR023631">
    <property type="entry name" value="Amidase_dom"/>
</dbReference>